<evidence type="ECO:0000256" key="12">
    <source>
        <dbReference type="ARBA" id="ARBA00042373"/>
    </source>
</evidence>
<accession>A0A0A7CMC5</accession>
<dbReference type="PANTHER" id="PTHR16631:SF17">
    <property type="entry name" value="GLUCAN ENDO-1,3-BETA-GLUCOSIDASE BTGC"/>
    <property type="match status" value="1"/>
</dbReference>
<feature type="compositionally biased region" description="Low complexity" evidence="14">
    <location>
        <begin position="320"/>
        <end position="332"/>
    </location>
</feature>
<evidence type="ECO:0000256" key="15">
    <source>
        <dbReference type="SAM" id="SignalP"/>
    </source>
</evidence>
<comment type="function">
    <text evidence="11">Glucanases play a role in cell expansion during growth, in cell-cell fusion during mating, and in spore release during sporulation. This enzyme may be involved in beta-glucan degradation. Active on laminarin and lichenan.</text>
</comment>
<dbReference type="PRINTS" id="PR01217">
    <property type="entry name" value="PRICHEXTENSN"/>
</dbReference>
<feature type="compositionally biased region" description="Pro residues" evidence="14">
    <location>
        <begin position="308"/>
        <end position="319"/>
    </location>
</feature>
<dbReference type="InterPro" id="IPR050732">
    <property type="entry name" value="Beta-glucan_modifiers"/>
</dbReference>
<organism evidence="16">
    <name type="scientific">Thraustotheca clavata</name>
    <dbReference type="NCBI Taxonomy" id="74557"/>
    <lineage>
        <taxon>Eukaryota</taxon>
        <taxon>Sar</taxon>
        <taxon>Stramenopiles</taxon>
        <taxon>Oomycota</taxon>
        <taxon>Saprolegniomycetes</taxon>
        <taxon>Saprolegniales</taxon>
        <taxon>Achlyaceae</taxon>
        <taxon>Thraustotheca</taxon>
    </lineage>
</organism>
<name>A0A0A7CMC5_9STRA</name>
<keyword evidence="10" id="KW-0624">Polysaccharide degradation</keyword>
<feature type="compositionally biased region" description="Low complexity" evidence="14">
    <location>
        <begin position="269"/>
        <end position="307"/>
    </location>
</feature>
<evidence type="ECO:0000256" key="2">
    <source>
        <dbReference type="ARBA" id="ARBA00004236"/>
    </source>
</evidence>
<reference evidence="16" key="1">
    <citation type="journal article" date="2014" name="Genome Biol. Evol.">
        <title>The secreted proteins of Achlya hypogyna and Thraustotheca clavata identify the ancestral oomycete secretome and reveal gene acquisitions by horizontal gene transfer.</title>
        <authorList>
            <person name="Misner I."/>
            <person name="Blouin N."/>
            <person name="Leonard G."/>
            <person name="Richards T.A."/>
            <person name="Lane C.E."/>
        </authorList>
    </citation>
    <scope>NUCLEOTIDE SEQUENCE</scope>
    <source>
        <strain evidence="16">ATCC 34112</strain>
    </source>
</reference>
<keyword evidence="9" id="KW-0961">Cell wall biogenesis/degradation</keyword>
<dbReference type="EC" id="3.2.1.39" evidence="3"/>
<evidence type="ECO:0000256" key="1">
    <source>
        <dbReference type="ARBA" id="ARBA00000382"/>
    </source>
</evidence>
<evidence type="ECO:0000256" key="9">
    <source>
        <dbReference type="ARBA" id="ARBA00023316"/>
    </source>
</evidence>
<protein>
    <recommendedName>
        <fullName evidence="3">glucan endo-1,3-beta-D-glucosidase</fullName>
        <ecNumber evidence="3">3.2.1.39</ecNumber>
    </recommendedName>
    <alternativeName>
        <fullName evidence="13">Endo-1,3-beta-glucanase btgC</fullName>
    </alternativeName>
    <alternativeName>
        <fullName evidence="12">Laminarinase btgC</fullName>
    </alternativeName>
</protein>
<evidence type="ECO:0000256" key="4">
    <source>
        <dbReference type="ARBA" id="ARBA00022475"/>
    </source>
</evidence>
<dbReference type="Gene3D" id="3.20.20.80">
    <property type="entry name" value="Glycosidases"/>
    <property type="match status" value="1"/>
</dbReference>
<dbReference type="GO" id="GO:0005886">
    <property type="term" value="C:plasma membrane"/>
    <property type="evidence" value="ECO:0007669"/>
    <property type="project" value="UniProtKB-SubCell"/>
</dbReference>
<keyword evidence="8" id="KW-0119">Carbohydrate metabolism</keyword>
<dbReference type="InterPro" id="IPR017853">
    <property type="entry name" value="GH"/>
</dbReference>
<proteinExistence type="predicted"/>
<evidence type="ECO:0000256" key="6">
    <source>
        <dbReference type="ARBA" id="ARBA00023136"/>
    </source>
</evidence>
<keyword evidence="7" id="KW-0325">Glycoprotein</keyword>
<evidence type="ECO:0000256" key="11">
    <source>
        <dbReference type="ARBA" id="ARBA00037649"/>
    </source>
</evidence>
<keyword evidence="5" id="KW-0378">Hydrolase</keyword>
<evidence type="ECO:0000256" key="7">
    <source>
        <dbReference type="ARBA" id="ARBA00023180"/>
    </source>
</evidence>
<evidence type="ECO:0000256" key="14">
    <source>
        <dbReference type="SAM" id="MobiDB-lite"/>
    </source>
</evidence>
<evidence type="ECO:0000256" key="8">
    <source>
        <dbReference type="ARBA" id="ARBA00023277"/>
    </source>
</evidence>
<keyword evidence="15" id="KW-0732">Signal</keyword>
<dbReference type="PANTHER" id="PTHR16631">
    <property type="entry name" value="GLUCAN 1,3-BETA-GLUCOSIDASE"/>
    <property type="match status" value="1"/>
</dbReference>
<dbReference type="EMBL" id="KM038177">
    <property type="protein sequence ID" value="AIG55638.1"/>
    <property type="molecule type" value="Genomic_DNA"/>
</dbReference>
<dbReference type="GO" id="GO:0042973">
    <property type="term" value="F:glucan endo-1,3-beta-D-glucosidase activity"/>
    <property type="evidence" value="ECO:0007669"/>
    <property type="project" value="UniProtKB-EC"/>
</dbReference>
<dbReference type="AlphaFoldDB" id="A0A0A7CMC5"/>
<comment type="catalytic activity">
    <reaction evidence="1">
        <text>Hydrolysis of (1-&gt;3)-beta-D-glucosidic linkages in (1-&gt;3)-beta-D-glucans.</text>
        <dbReference type="EC" id="3.2.1.39"/>
    </reaction>
</comment>
<evidence type="ECO:0000256" key="3">
    <source>
        <dbReference type="ARBA" id="ARBA00012780"/>
    </source>
</evidence>
<feature type="signal peptide" evidence="15">
    <location>
        <begin position="1"/>
        <end position="17"/>
    </location>
</feature>
<keyword evidence="6" id="KW-0472">Membrane</keyword>
<sequence>MMRLMTIVSACIGFVVGSTSMGICYDSYDSANMKTHFTTIKERFTAVRIFQTAMGSQNAIDVAAEVGLQVAAGVWIQGDRYETDLKAVIDGCKRHPDTVQVVYIGNEELHNGWSADKLIATINDAKKRIKDAGINVRVGTVQIDAIADACDVIGVNIHPFFSGSPASVLTPIVDFKTRWDAVKAKFGDKIRMTESGWPTQGGNFGQHEANWQRAKDYYYAMLEWESSEQSEIPYYFMFHDNPAKGGFETYFGIATQDGKWKWENPDPSPTSNPTTYPTNSPTSTPAPTSTPTPSSSTPAPTPISSEPTPMPTVPTPVPAIPTSKPTPTVNPTNTPPSTSPTPTPAPTKPFCP</sequence>
<dbReference type="GO" id="GO:0071555">
    <property type="term" value="P:cell wall organization"/>
    <property type="evidence" value="ECO:0007669"/>
    <property type="project" value="UniProtKB-KW"/>
</dbReference>
<dbReference type="SUPFAM" id="SSF51445">
    <property type="entry name" value="(Trans)glycosidases"/>
    <property type="match status" value="1"/>
</dbReference>
<evidence type="ECO:0000256" key="10">
    <source>
        <dbReference type="ARBA" id="ARBA00023326"/>
    </source>
</evidence>
<evidence type="ECO:0000256" key="5">
    <source>
        <dbReference type="ARBA" id="ARBA00022801"/>
    </source>
</evidence>
<dbReference type="GO" id="GO:0000272">
    <property type="term" value="P:polysaccharide catabolic process"/>
    <property type="evidence" value="ECO:0007669"/>
    <property type="project" value="UniProtKB-KW"/>
</dbReference>
<feature type="region of interest" description="Disordered" evidence="14">
    <location>
        <begin position="258"/>
        <end position="352"/>
    </location>
</feature>
<keyword evidence="4" id="KW-1003">Cell membrane</keyword>
<evidence type="ECO:0000256" key="13">
    <source>
        <dbReference type="ARBA" id="ARBA00043078"/>
    </source>
</evidence>
<feature type="chain" id="PRO_5002036976" description="glucan endo-1,3-beta-D-glucosidase" evidence="15">
    <location>
        <begin position="18"/>
        <end position="352"/>
    </location>
</feature>
<evidence type="ECO:0000313" key="16">
    <source>
        <dbReference type="EMBL" id="AIG55638.1"/>
    </source>
</evidence>
<feature type="compositionally biased region" description="Pro residues" evidence="14">
    <location>
        <begin position="333"/>
        <end position="352"/>
    </location>
</feature>
<comment type="subcellular location">
    <subcellularLocation>
        <location evidence="2">Cell membrane</location>
    </subcellularLocation>
</comment>